<sequence length="107" mass="11334">MVAWTSPEAWLEQLRAALLSPEGIEATATDRIRAATVLDVAAVEARAANARTGRDVCTAHETVATVVGCSVATVRRARAVLQRIGYAVTLTPGRYLTAAERLEANAT</sequence>
<gene>
    <name evidence="1" type="ORF">HNR15_003607</name>
</gene>
<feature type="non-terminal residue" evidence="1">
    <location>
        <position position="107"/>
    </location>
</feature>
<proteinExistence type="predicted"/>
<organism evidence="1 2">
    <name type="scientific">Allobranchiibius huperziae</name>
    <dbReference type="NCBI Taxonomy" id="1874116"/>
    <lineage>
        <taxon>Bacteria</taxon>
        <taxon>Bacillati</taxon>
        <taxon>Actinomycetota</taxon>
        <taxon>Actinomycetes</taxon>
        <taxon>Micrococcales</taxon>
        <taxon>Dermacoccaceae</taxon>
        <taxon>Allobranchiibius</taxon>
    </lineage>
</organism>
<reference evidence="1 2" key="1">
    <citation type="submission" date="2020-07" db="EMBL/GenBank/DDBJ databases">
        <title>Sequencing the genomes of 1000 actinobacteria strains.</title>
        <authorList>
            <person name="Klenk H.-P."/>
        </authorList>
    </citation>
    <scope>NUCLEOTIDE SEQUENCE [LARGE SCALE GENOMIC DNA]</scope>
    <source>
        <strain evidence="1 2">DSM 29531</strain>
    </source>
</reference>
<evidence type="ECO:0000313" key="1">
    <source>
        <dbReference type="EMBL" id="NYJ76589.1"/>
    </source>
</evidence>
<name>A0A853DKW3_9MICO</name>
<dbReference type="EMBL" id="JACCFW010000004">
    <property type="protein sequence ID" value="NYJ76589.1"/>
    <property type="molecule type" value="Genomic_DNA"/>
</dbReference>
<evidence type="ECO:0000313" key="2">
    <source>
        <dbReference type="Proteomes" id="UP000571817"/>
    </source>
</evidence>
<dbReference type="Proteomes" id="UP000571817">
    <property type="component" value="Unassembled WGS sequence"/>
</dbReference>
<comment type="caution">
    <text evidence="1">The sequence shown here is derived from an EMBL/GenBank/DDBJ whole genome shotgun (WGS) entry which is preliminary data.</text>
</comment>
<keyword evidence="2" id="KW-1185">Reference proteome</keyword>
<protein>
    <submittedName>
        <fullName evidence="1">Uncharacterized protein</fullName>
    </submittedName>
</protein>
<accession>A0A853DKW3</accession>
<dbReference type="AlphaFoldDB" id="A0A853DKW3"/>